<sequence length="436" mass="45134">MAKYVGQEHTMYLKICKKYSVQPEPEIKADGGAAGGLFGSAAAPSAGGLFGSPSSGASSGGAASGGSGGLFGGGGSGSSSSLFGSSSLGASSGGLFGSSGSAAGGLFGASSSSFSADSFSGASSSGIGGLSGAGTSATTLGSGGGSLFSAGSGSSFGEAGAASATAFRGIPSETAKTGLTEEAKTAPSVGMPLESATPAPKADSKELKSKHANAEKILEDLRKSKTKVLEELLPCFEALEKELTEVEGLEIIKPSKHADWNSITKACKDLEDDHARVRQDLKEMNELDRPKIFADLIDLQVETLQRHTCFMTEKSPVDSADTPHLKAIRNRCKQVEAELSFLEQDILEKFRNQVDWEGLAQLPTDPRSQAMAPTPLVEAALEKLPGYTGKYVHFEPTRSNIAEPPRCGRWLLTSGRPRNPLRHRAGQKSLKDALAE</sequence>
<feature type="non-terminal residue" evidence="3">
    <location>
        <position position="436"/>
    </location>
</feature>
<evidence type="ECO:0000256" key="2">
    <source>
        <dbReference type="SAM" id="MobiDB-lite"/>
    </source>
</evidence>
<feature type="coiled-coil region" evidence="1">
    <location>
        <begin position="325"/>
        <end position="352"/>
    </location>
</feature>
<evidence type="ECO:0000256" key="1">
    <source>
        <dbReference type="SAM" id="Coils"/>
    </source>
</evidence>
<evidence type="ECO:0000313" key="3">
    <source>
        <dbReference type="EMBL" id="CAK9100590.1"/>
    </source>
</evidence>
<comment type="caution">
    <text evidence="3">The sequence shown here is derived from an EMBL/GenBank/DDBJ whole genome shotgun (WGS) entry which is preliminary data.</text>
</comment>
<reference evidence="3 4" key="1">
    <citation type="submission" date="2024-02" db="EMBL/GenBank/DDBJ databases">
        <authorList>
            <person name="Chen Y."/>
            <person name="Shah S."/>
            <person name="Dougan E. K."/>
            <person name="Thang M."/>
            <person name="Chan C."/>
        </authorList>
    </citation>
    <scope>NUCLEOTIDE SEQUENCE [LARGE SCALE GENOMIC DNA]</scope>
</reference>
<feature type="region of interest" description="Disordered" evidence="2">
    <location>
        <begin position="412"/>
        <end position="436"/>
    </location>
</feature>
<gene>
    <name evidence="3" type="ORF">SCF082_LOCUS47062</name>
</gene>
<proteinExistence type="predicted"/>
<dbReference type="EMBL" id="CAXAMM010041660">
    <property type="protein sequence ID" value="CAK9100590.1"/>
    <property type="molecule type" value="Genomic_DNA"/>
</dbReference>
<dbReference type="Proteomes" id="UP001642464">
    <property type="component" value="Unassembled WGS sequence"/>
</dbReference>
<accession>A0ABP0RJ21</accession>
<name>A0ABP0RJ21_9DINO</name>
<keyword evidence="1" id="KW-0175">Coiled coil</keyword>
<organism evidence="3 4">
    <name type="scientific">Durusdinium trenchii</name>
    <dbReference type="NCBI Taxonomy" id="1381693"/>
    <lineage>
        <taxon>Eukaryota</taxon>
        <taxon>Sar</taxon>
        <taxon>Alveolata</taxon>
        <taxon>Dinophyceae</taxon>
        <taxon>Suessiales</taxon>
        <taxon>Symbiodiniaceae</taxon>
        <taxon>Durusdinium</taxon>
    </lineage>
</organism>
<protein>
    <submittedName>
        <fullName evidence="3">Nucleoporin NUP145 (Nuclear pore protein NUP145) [Cleaved into: Nucleoporin NUP145N (N-NUP145)</fullName>
    </submittedName>
</protein>
<keyword evidence="4" id="KW-1185">Reference proteome</keyword>
<evidence type="ECO:0000313" key="4">
    <source>
        <dbReference type="Proteomes" id="UP001642464"/>
    </source>
</evidence>
<feature type="region of interest" description="Disordered" evidence="2">
    <location>
        <begin position="172"/>
        <end position="210"/>
    </location>
</feature>